<gene>
    <name evidence="10" type="ORF">nbrc107697_16040</name>
</gene>
<dbReference type="GO" id="GO:0005524">
    <property type="term" value="F:ATP binding"/>
    <property type="evidence" value="ECO:0007669"/>
    <property type="project" value="UniProtKB-KW"/>
</dbReference>
<protein>
    <recommendedName>
        <fullName evidence="1">non-specific serine/threonine protein kinase</fullName>
        <ecNumber evidence="1">2.7.11.1</ecNumber>
    </recommendedName>
</protein>
<keyword evidence="3" id="KW-0808">Transferase</keyword>
<dbReference type="PROSITE" id="PS50011">
    <property type="entry name" value="PROTEIN_KINASE_DOM"/>
    <property type="match status" value="1"/>
</dbReference>
<proteinExistence type="predicted"/>
<evidence type="ECO:0000256" key="3">
    <source>
        <dbReference type="ARBA" id="ARBA00022679"/>
    </source>
</evidence>
<evidence type="ECO:0000256" key="7">
    <source>
        <dbReference type="SAM" id="MobiDB-lite"/>
    </source>
</evidence>
<dbReference type="PANTHER" id="PTHR43289:SF6">
    <property type="entry name" value="SERINE_THREONINE-PROTEIN KINASE NEKL-3"/>
    <property type="match status" value="1"/>
</dbReference>
<evidence type="ECO:0000256" key="4">
    <source>
        <dbReference type="ARBA" id="ARBA00022741"/>
    </source>
</evidence>
<dbReference type="EMBL" id="BJOU01000001">
    <property type="protein sequence ID" value="GED97565.1"/>
    <property type="molecule type" value="Genomic_DNA"/>
</dbReference>
<dbReference type="PANTHER" id="PTHR43289">
    <property type="entry name" value="MITOGEN-ACTIVATED PROTEIN KINASE KINASE KINASE 20-RELATED"/>
    <property type="match status" value="1"/>
</dbReference>
<dbReference type="SUPFAM" id="SSF56112">
    <property type="entry name" value="Protein kinase-like (PK-like)"/>
    <property type="match status" value="1"/>
</dbReference>
<evidence type="ECO:0000256" key="8">
    <source>
        <dbReference type="SAM" id="Phobius"/>
    </source>
</evidence>
<evidence type="ECO:0000256" key="2">
    <source>
        <dbReference type="ARBA" id="ARBA00022527"/>
    </source>
</evidence>
<keyword evidence="5" id="KW-0418">Kinase</keyword>
<dbReference type="Gene3D" id="3.30.200.20">
    <property type="entry name" value="Phosphorylase Kinase, domain 1"/>
    <property type="match status" value="1"/>
</dbReference>
<sequence>MFIVLSPGDVFAGYKVLGVLGSGGMGTVYRVSHPRLGREEALKTITADHAVGDGDERFRREARAAAALHHPGIVTIHEFDVTDDVPWYTMTYLDGEDLANAAGRVSVAEAGEIITRVASALDYAHGRGVVHRDIKPANVIITRLPGGRVDGVVVVDFGIARDVTVPSDLTQPFSPVGSPPYMAPEVIRGEAAGAAADQYSLAVTAFQALTGHTPFSGSTGELLAAHTTAAPPSITRHRPDLAAADPVLRRALAKDPAQRYATCGDFATALSAALAAPSRDTLVPPAPVPPASIVPPASTPTPSALESEPPTPPRNRRRMAIAAATVVVVALAATITGVNHPRFSAAPIRGAALG</sequence>
<feature type="domain" description="Protein kinase" evidence="9">
    <location>
        <begin position="14"/>
        <end position="274"/>
    </location>
</feature>
<keyword evidence="11" id="KW-1185">Reference proteome</keyword>
<dbReference type="Gene3D" id="1.10.510.10">
    <property type="entry name" value="Transferase(Phosphotransferase) domain 1"/>
    <property type="match status" value="1"/>
</dbReference>
<organism evidence="10 11">
    <name type="scientific">Gordonia crocea</name>
    <dbReference type="NCBI Taxonomy" id="589162"/>
    <lineage>
        <taxon>Bacteria</taxon>
        <taxon>Bacillati</taxon>
        <taxon>Actinomycetota</taxon>
        <taxon>Actinomycetes</taxon>
        <taxon>Mycobacteriales</taxon>
        <taxon>Gordoniaceae</taxon>
        <taxon>Gordonia</taxon>
    </lineage>
</organism>
<comment type="caution">
    <text evidence="10">The sequence shown here is derived from an EMBL/GenBank/DDBJ whole genome shotgun (WGS) entry which is preliminary data.</text>
</comment>
<evidence type="ECO:0000259" key="9">
    <source>
        <dbReference type="PROSITE" id="PS50011"/>
    </source>
</evidence>
<dbReference type="EC" id="2.7.11.1" evidence="1"/>
<evidence type="ECO:0000256" key="6">
    <source>
        <dbReference type="ARBA" id="ARBA00022840"/>
    </source>
</evidence>
<dbReference type="GO" id="GO:0004674">
    <property type="term" value="F:protein serine/threonine kinase activity"/>
    <property type="evidence" value="ECO:0007669"/>
    <property type="project" value="UniProtKB-KW"/>
</dbReference>
<name>A0A7I9UWQ3_9ACTN</name>
<dbReference type="CDD" id="cd14014">
    <property type="entry name" value="STKc_PknB_like"/>
    <property type="match status" value="1"/>
</dbReference>
<keyword evidence="2" id="KW-0723">Serine/threonine-protein kinase</keyword>
<dbReference type="InterPro" id="IPR008271">
    <property type="entry name" value="Ser/Thr_kinase_AS"/>
</dbReference>
<evidence type="ECO:0000256" key="5">
    <source>
        <dbReference type="ARBA" id="ARBA00022777"/>
    </source>
</evidence>
<reference evidence="11" key="1">
    <citation type="submission" date="2019-06" db="EMBL/GenBank/DDBJ databases">
        <title>Gordonia isolated from sludge of a wastewater treatment plant.</title>
        <authorList>
            <person name="Tamura T."/>
            <person name="Aoyama K."/>
            <person name="Kang Y."/>
            <person name="Saito S."/>
            <person name="Akiyama N."/>
            <person name="Yazawa K."/>
            <person name="Gonoi T."/>
            <person name="Mikami Y."/>
        </authorList>
    </citation>
    <scope>NUCLEOTIDE SEQUENCE [LARGE SCALE GENOMIC DNA]</scope>
    <source>
        <strain evidence="11">NBRC 107697</strain>
    </source>
</reference>
<keyword evidence="8" id="KW-0472">Membrane</keyword>
<dbReference type="PROSITE" id="PS00108">
    <property type="entry name" value="PROTEIN_KINASE_ST"/>
    <property type="match status" value="1"/>
</dbReference>
<dbReference type="InterPro" id="IPR011009">
    <property type="entry name" value="Kinase-like_dom_sf"/>
</dbReference>
<keyword evidence="8" id="KW-1133">Transmembrane helix</keyword>
<keyword evidence="4" id="KW-0547">Nucleotide-binding</keyword>
<evidence type="ECO:0000313" key="11">
    <source>
        <dbReference type="Proteomes" id="UP000444980"/>
    </source>
</evidence>
<dbReference type="SMART" id="SM00220">
    <property type="entry name" value="S_TKc"/>
    <property type="match status" value="1"/>
</dbReference>
<evidence type="ECO:0000313" key="10">
    <source>
        <dbReference type="EMBL" id="GED97565.1"/>
    </source>
</evidence>
<accession>A0A7I9UWQ3</accession>
<dbReference type="Proteomes" id="UP000444980">
    <property type="component" value="Unassembled WGS sequence"/>
</dbReference>
<dbReference type="InterPro" id="IPR000719">
    <property type="entry name" value="Prot_kinase_dom"/>
</dbReference>
<feature type="transmembrane region" description="Helical" evidence="8">
    <location>
        <begin position="319"/>
        <end position="339"/>
    </location>
</feature>
<dbReference type="AlphaFoldDB" id="A0A7I9UWQ3"/>
<feature type="compositionally biased region" description="Pro residues" evidence="7">
    <location>
        <begin position="285"/>
        <end position="299"/>
    </location>
</feature>
<feature type="region of interest" description="Disordered" evidence="7">
    <location>
        <begin position="285"/>
        <end position="315"/>
    </location>
</feature>
<dbReference type="Pfam" id="PF00069">
    <property type="entry name" value="Pkinase"/>
    <property type="match status" value="1"/>
</dbReference>
<keyword evidence="6" id="KW-0067">ATP-binding</keyword>
<evidence type="ECO:0000256" key="1">
    <source>
        <dbReference type="ARBA" id="ARBA00012513"/>
    </source>
</evidence>
<keyword evidence="8" id="KW-0812">Transmembrane</keyword>